<dbReference type="Pfam" id="PF06159">
    <property type="entry name" value="TRAPPC13_N"/>
    <property type="match status" value="1"/>
</dbReference>
<evidence type="ECO:0008006" key="6">
    <source>
        <dbReference type="Google" id="ProtNLM"/>
    </source>
</evidence>
<evidence type="ECO:0000313" key="5">
    <source>
        <dbReference type="Proteomes" id="UP000054053"/>
    </source>
</evidence>
<feature type="compositionally biased region" description="Low complexity" evidence="1">
    <location>
        <begin position="969"/>
        <end position="987"/>
    </location>
</feature>
<dbReference type="PROSITE" id="PS50081">
    <property type="entry name" value="ZF_DAG_PE_2"/>
    <property type="match status" value="1"/>
</dbReference>
<dbReference type="Proteomes" id="UP000054053">
    <property type="component" value="Unassembled WGS sequence"/>
</dbReference>
<dbReference type="InterPro" id="IPR001194">
    <property type="entry name" value="cDENN_dom"/>
</dbReference>
<proteinExistence type="predicted"/>
<dbReference type="InterPro" id="IPR037516">
    <property type="entry name" value="Tripartite_DENN"/>
</dbReference>
<comment type="caution">
    <text evidence="4">The sequence shown here is derived from an EMBL/GenBank/DDBJ whole genome shotgun (WGS) entry which is preliminary data.</text>
</comment>
<dbReference type="EMBL" id="BBTG02000001">
    <property type="protein sequence ID" value="GAO14229.1"/>
    <property type="molecule type" value="Genomic_DNA"/>
</dbReference>
<dbReference type="Gene3D" id="3.40.50.11500">
    <property type="match status" value="1"/>
</dbReference>
<dbReference type="Pfam" id="PF03456">
    <property type="entry name" value="uDENN"/>
    <property type="match status" value="1"/>
</dbReference>
<dbReference type="SMART" id="SM00799">
    <property type="entry name" value="DENN"/>
    <property type="match status" value="1"/>
</dbReference>
<feature type="region of interest" description="Disordered" evidence="1">
    <location>
        <begin position="935"/>
        <end position="1034"/>
    </location>
</feature>
<feature type="domain" description="UDENN" evidence="3">
    <location>
        <begin position="471"/>
        <end position="1246"/>
    </location>
</feature>
<dbReference type="InterPro" id="IPR055427">
    <property type="entry name" value="TRAPPC13_N"/>
</dbReference>
<gene>
    <name evidence="4" type="ORF">UVI_02001380</name>
</gene>
<evidence type="ECO:0000256" key="1">
    <source>
        <dbReference type="SAM" id="MobiDB-lite"/>
    </source>
</evidence>
<dbReference type="GO" id="GO:0031410">
    <property type="term" value="C:cytoplasmic vesicle"/>
    <property type="evidence" value="ECO:0007669"/>
    <property type="project" value="TreeGrafter"/>
</dbReference>
<feature type="compositionally biased region" description="Basic and acidic residues" evidence="1">
    <location>
        <begin position="1009"/>
        <end position="1022"/>
    </location>
</feature>
<dbReference type="PANTHER" id="PTHR12296">
    <property type="entry name" value="DENN DOMAIN-CONTAINING PROTEIN 4"/>
    <property type="match status" value="1"/>
</dbReference>
<sequence>MSHQNYPPHDPVKEPHSVSVKVLSVSYQSPFATNPDPFLLSPILNLPASFGSAYVGETFSCTLCANNDVAASAAKHIRDVRIEAEMKTPGPGTPHRLDLGGRAQGGGGGVDLGPGDTLQKLVAFDLKEEGSHVLAVTVSYYEATETSGRTRTFRKLYQFVCKASLIVRTKVGLLGVEDGRLRRWVLEAQLENCSEDVMQLDRVVMETDKGLGCEDCNGGAKPVLHPGEVEQNSSTPLADYFWIAGVESISYDDPLPLTNLPVDSTIAEDGEPDDDAQNGCKPTAARHSWQNSANRLSKLSLDGRFSINCTLDELDGSTRSNRSSATIKPVKLAAPNGTATNGAGPVSEALPQGLMGMPDFDFDKALFKFAAERENFLEDLSFTAGAKLQSRPPMINPRAERIRADEGVPSGRMSPLRSLKGSIRRKISFREMNSVRKGPPSARPGACNRASSVRTAKRLSNYNSVIPPPEPLNTDPNMHPLKRRFEPVLLDRYPPKGETDELARRGKFPDFVPMFAFPNDIQIVSSDDRPRSTWHGFTMTGEDNAKLYGITIIIWTALTAERAEEVELRCERWRQDHMSNEERELAASLGVRLAGERSHLSQLLSKLPTMPSGSPARDRLEDEISTVEEKIALMTDMLRPLRHGAASKIEGLTAGESGLWIPRAYGVLGRDVACMGFWKEWLRSIIVPMTDGAVLRIPPSSPKVGRWQPLERYVVNLCTEAFSPLGSKTQVELGVRDLRLYARKEGANELPGSRTIDLYALFRCLSLENVVALFEYAMSESRVIFLSSHTSMLHLACHALANLLYPLKWASIFIPVLPARLVSALEAPCPYIVGVERRYERIDLPDDDYVLVDLDKDTIDATSQPHRLPRQQRRKLMSLLQLAAPHALRYGVATGPPPYAVESFPYDSFSSENRSVFTPVAPRATLGKWVSQNSSSFAERDPPEHVDPPVFNAFTVSSADGGKSDRPGTSRSSKTSPQSSVSPASTTFPPMPTTPLSRSDSGFALTATLREKRSGHFGEDKGGGGGGLGGRRSSSFGLDKLQAVQKPGLPFLNGHQQQSSVSGFSVMSESSFGGGGYAPSTYAQSTLAASTIMPNMQIQPVRNTETTVWVEGHCFSFNVKDSCLSTCTICDDRSEGDGFYACAACKTAAHGRCLGHVSLVCPEAFRADRVRAAFVRCLASLLYTYRKHLGRPTKQQKSNGQLYAFDMEGFIKSLPYDQQEYATMMRDTQAFNEFIHERETTPSTDPSIRLFDEVILAKKARGRPGLSSGLSRLSTIRQSHGASFPAAAAAPAAPSSARHPFGKTPSFLSDTSDHIWRTASVPLPKGNFPGEYRSVITRIPSRLDRTLMREPRAIQGVPRMEQRGARAFVRKQVPSMLGTTPPP</sequence>
<reference evidence="5" key="1">
    <citation type="journal article" date="2016" name="Genome Announc.">
        <title>Genome sequence of Ustilaginoidea virens IPU010, a rice pathogenic fungus causing false smut.</title>
        <authorList>
            <person name="Kumagai T."/>
            <person name="Ishii T."/>
            <person name="Terai G."/>
            <person name="Umemura M."/>
            <person name="Machida M."/>
            <person name="Asai K."/>
        </authorList>
    </citation>
    <scope>NUCLEOTIDE SEQUENCE [LARGE SCALE GENOMIC DNA]</scope>
    <source>
        <strain evidence="5">IPU010</strain>
    </source>
</reference>
<organism evidence="4 5">
    <name type="scientific">Ustilaginoidea virens</name>
    <name type="common">Rice false smut fungus</name>
    <name type="synonym">Villosiclava virens</name>
    <dbReference type="NCBI Taxonomy" id="1159556"/>
    <lineage>
        <taxon>Eukaryota</taxon>
        <taxon>Fungi</taxon>
        <taxon>Dikarya</taxon>
        <taxon>Ascomycota</taxon>
        <taxon>Pezizomycotina</taxon>
        <taxon>Sordariomycetes</taxon>
        <taxon>Hypocreomycetidae</taxon>
        <taxon>Hypocreales</taxon>
        <taxon>Clavicipitaceae</taxon>
        <taxon>Ustilaginoidea</taxon>
    </lineage>
</organism>
<evidence type="ECO:0000313" key="4">
    <source>
        <dbReference type="EMBL" id="GAO14229.1"/>
    </source>
</evidence>
<feature type="compositionally biased region" description="Acidic residues" evidence="1">
    <location>
        <begin position="266"/>
        <end position="276"/>
    </location>
</feature>
<dbReference type="InterPro" id="IPR005112">
    <property type="entry name" value="dDENN_dom"/>
</dbReference>
<dbReference type="SMART" id="SM00800">
    <property type="entry name" value="uDENN"/>
    <property type="match status" value="1"/>
</dbReference>
<dbReference type="PANTHER" id="PTHR12296:SF21">
    <property type="entry name" value="DENN DOMAIN-CONTAINING PROTEIN 3"/>
    <property type="match status" value="1"/>
</dbReference>
<accession>A0A1B5KTH7</accession>
<dbReference type="SMART" id="SM00801">
    <property type="entry name" value="dDENN"/>
    <property type="match status" value="1"/>
</dbReference>
<dbReference type="InterPro" id="IPR005113">
    <property type="entry name" value="uDENN_dom"/>
</dbReference>
<dbReference type="Pfam" id="PF03455">
    <property type="entry name" value="dDENN"/>
    <property type="match status" value="1"/>
</dbReference>
<dbReference type="InterPro" id="IPR051696">
    <property type="entry name" value="DENN_Domain_GEFs"/>
</dbReference>
<feature type="region of interest" description="Disordered" evidence="1">
    <location>
        <begin position="459"/>
        <end position="480"/>
    </location>
</feature>
<dbReference type="PROSITE" id="PS50211">
    <property type="entry name" value="DENN"/>
    <property type="match status" value="1"/>
</dbReference>
<dbReference type="Pfam" id="PF02141">
    <property type="entry name" value="DENN"/>
    <property type="match status" value="1"/>
</dbReference>
<dbReference type="InterPro" id="IPR043153">
    <property type="entry name" value="DENN_C"/>
</dbReference>
<feature type="domain" description="Phorbol-ester/DAG-type" evidence="2">
    <location>
        <begin position="1112"/>
        <end position="1161"/>
    </location>
</feature>
<feature type="region of interest" description="Disordered" evidence="1">
    <location>
        <begin position="265"/>
        <end position="287"/>
    </location>
</feature>
<name>A0A1B5KTH7_USTVR</name>
<evidence type="ECO:0000259" key="2">
    <source>
        <dbReference type="PROSITE" id="PS50081"/>
    </source>
</evidence>
<dbReference type="GO" id="GO:0032483">
    <property type="term" value="P:regulation of Rab protein signal transduction"/>
    <property type="evidence" value="ECO:0007669"/>
    <property type="project" value="TreeGrafter"/>
</dbReference>
<feature type="compositionally biased region" description="Basic and acidic residues" evidence="1">
    <location>
        <begin position="938"/>
        <end position="947"/>
    </location>
</feature>
<evidence type="ECO:0000259" key="3">
    <source>
        <dbReference type="PROSITE" id="PS50211"/>
    </source>
</evidence>
<protein>
    <recommendedName>
        <fullName evidence="6">DDENN domain protein</fullName>
    </recommendedName>
</protein>
<dbReference type="InterPro" id="IPR002219">
    <property type="entry name" value="PKC_DAG/PE"/>
</dbReference>